<evidence type="ECO:0008006" key="3">
    <source>
        <dbReference type="Google" id="ProtNLM"/>
    </source>
</evidence>
<organism evidence="1 2">
    <name type="scientific">Chenopodium quinoa</name>
    <name type="common">Quinoa</name>
    <dbReference type="NCBI Taxonomy" id="63459"/>
    <lineage>
        <taxon>Eukaryota</taxon>
        <taxon>Viridiplantae</taxon>
        <taxon>Streptophyta</taxon>
        <taxon>Embryophyta</taxon>
        <taxon>Tracheophyta</taxon>
        <taxon>Spermatophyta</taxon>
        <taxon>Magnoliopsida</taxon>
        <taxon>eudicotyledons</taxon>
        <taxon>Gunneridae</taxon>
        <taxon>Pentapetalae</taxon>
        <taxon>Caryophyllales</taxon>
        <taxon>Chenopodiaceae</taxon>
        <taxon>Chenopodioideae</taxon>
        <taxon>Atripliceae</taxon>
        <taxon>Chenopodium</taxon>
    </lineage>
</organism>
<dbReference type="Gramene" id="AUR62005419-RA">
    <property type="protein sequence ID" value="AUR62005419-RA:cds"/>
    <property type="gene ID" value="AUR62005419"/>
</dbReference>
<dbReference type="PANTHER" id="PTHR31900">
    <property type="entry name" value="F-BOX/RNI SUPERFAMILY PROTEIN-RELATED"/>
    <property type="match status" value="1"/>
</dbReference>
<dbReference type="Proteomes" id="UP000596660">
    <property type="component" value="Unplaced"/>
</dbReference>
<evidence type="ECO:0000313" key="2">
    <source>
        <dbReference type="Proteomes" id="UP000596660"/>
    </source>
</evidence>
<sequence length="232" mass="26701">MGSAVVVPKHYSIDCPNVKVLFVENVLLDHLKVINVSSACVCIIKKKIYFEDQDIRVMSVQHFELLLDKFRNAEFFQLGSKVYQQLKHCGHEYNEKLSGLSNKWTHITLRPGFRGGCLLGMFRLLCNSHMLEELIIYANGDFSCDCNELLVQEVISCYDLHRLKNVSIREYEKPYKSLFRLIEILLERADTLEKLVIANNGKDPLFSNDNQIFAMKLLGIPRASRNARVVFA</sequence>
<dbReference type="EnsemblPlants" id="AUR62005419-RA">
    <property type="protein sequence ID" value="AUR62005419-RA:cds"/>
    <property type="gene ID" value="AUR62005419"/>
</dbReference>
<reference evidence="1" key="1">
    <citation type="journal article" date="2017" name="Nature">
        <title>The genome of Chenopodium quinoa.</title>
        <authorList>
            <person name="Jarvis D.E."/>
            <person name="Ho Y.S."/>
            <person name="Lightfoot D.J."/>
            <person name="Schmoeckel S.M."/>
            <person name="Li B."/>
            <person name="Borm T.J.A."/>
            <person name="Ohyanagi H."/>
            <person name="Mineta K."/>
            <person name="Michell C.T."/>
            <person name="Saber N."/>
            <person name="Kharbatia N.M."/>
            <person name="Rupper R.R."/>
            <person name="Sharp A.R."/>
            <person name="Dally N."/>
            <person name="Boughton B.A."/>
            <person name="Woo Y.H."/>
            <person name="Gao G."/>
            <person name="Schijlen E.G.W.M."/>
            <person name="Guo X."/>
            <person name="Momin A.A."/>
            <person name="Negrao S."/>
            <person name="Al-Babili S."/>
            <person name="Gehring C."/>
            <person name="Roessner U."/>
            <person name="Jung C."/>
            <person name="Murphy K."/>
            <person name="Arold S.T."/>
            <person name="Gojobori T."/>
            <person name="van der Linden C.G."/>
            <person name="van Loo E.N."/>
            <person name="Jellen E.N."/>
            <person name="Maughan P.J."/>
            <person name="Tester M."/>
        </authorList>
    </citation>
    <scope>NUCLEOTIDE SEQUENCE [LARGE SCALE GENOMIC DNA]</scope>
    <source>
        <strain evidence="1">cv. PI 614886</strain>
    </source>
</reference>
<name>A0A803L0N1_CHEQI</name>
<dbReference type="InterPro" id="IPR050232">
    <property type="entry name" value="FBL13/AtMIF1-like"/>
</dbReference>
<dbReference type="PANTHER" id="PTHR31900:SF31">
    <property type="entry name" value="F-BOX_LRR-REPEAT PROTEIN 13-LIKE"/>
    <property type="match status" value="1"/>
</dbReference>
<keyword evidence="2" id="KW-1185">Reference proteome</keyword>
<evidence type="ECO:0000313" key="1">
    <source>
        <dbReference type="EnsemblPlants" id="AUR62005419-RA:cds"/>
    </source>
</evidence>
<accession>A0A803L0N1</accession>
<reference evidence="1" key="2">
    <citation type="submission" date="2021-03" db="UniProtKB">
        <authorList>
            <consortium name="EnsemblPlants"/>
        </authorList>
    </citation>
    <scope>IDENTIFICATION</scope>
</reference>
<protein>
    <recommendedName>
        <fullName evidence="3">FBD domain-containing protein</fullName>
    </recommendedName>
</protein>
<dbReference type="AlphaFoldDB" id="A0A803L0N1"/>
<proteinExistence type="predicted"/>